<dbReference type="PANTHER" id="PTHR38457:SF1">
    <property type="entry name" value="REGULATOR ABRB-RELATED"/>
    <property type="match status" value="1"/>
</dbReference>
<dbReference type="InterPro" id="IPR007820">
    <property type="entry name" value="AbrB_fam"/>
</dbReference>
<evidence type="ECO:0000313" key="2">
    <source>
        <dbReference type="EMBL" id="CUS50047.1"/>
    </source>
</evidence>
<dbReference type="PANTHER" id="PTHR38457">
    <property type="entry name" value="REGULATOR ABRB-RELATED"/>
    <property type="match status" value="1"/>
</dbReference>
<feature type="transmembrane region" description="Helical" evidence="1">
    <location>
        <begin position="216"/>
        <end position="234"/>
    </location>
</feature>
<protein>
    <submittedName>
        <fullName evidence="2">Bll1341 protein</fullName>
    </submittedName>
</protein>
<keyword evidence="1" id="KW-0812">Transmembrane</keyword>
<feature type="transmembrane region" description="Helical" evidence="1">
    <location>
        <begin position="268"/>
        <end position="289"/>
    </location>
</feature>
<dbReference type="NCBIfam" id="TIGR03082">
    <property type="entry name" value="Gneg_AbrB_dup"/>
    <property type="match status" value="2"/>
</dbReference>
<dbReference type="GO" id="GO:0010468">
    <property type="term" value="P:regulation of gene expression"/>
    <property type="evidence" value="ECO:0007669"/>
    <property type="project" value="InterPro"/>
</dbReference>
<feature type="transmembrane region" description="Helical" evidence="1">
    <location>
        <begin position="295"/>
        <end position="319"/>
    </location>
</feature>
<keyword evidence="1" id="KW-1133">Transmembrane helix</keyword>
<feature type="transmembrane region" description="Helical" evidence="1">
    <location>
        <begin position="148"/>
        <end position="166"/>
    </location>
</feature>
<feature type="transmembrane region" description="Helical" evidence="1">
    <location>
        <begin position="119"/>
        <end position="136"/>
    </location>
</feature>
<gene>
    <name evidence="2" type="ORF">MGWOODY_XGa1740</name>
</gene>
<name>A0A160TNP3_9ZZZZ</name>
<feature type="transmembrane region" description="Helical" evidence="1">
    <location>
        <begin position="89"/>
        <end position="107"/>
    </location>
</feature>
<reference evidence="2" key="1">
    <citation type="submission" date="2015-10" db="EMBL/GenBank/DDBJ databases">
        <authorList>
            <person name="Gilbert D.G."/>
        </authorList>
    </citation>
    <scope>NUCLEOTIDE SEQUENCE</scope>
</reference>
<dbReference type="Pfam" id="PF05145">
    <property type="entry name" value="AbrB"/>
    <property type="match status" value="1"/>
</dbReference>
<dbReference type="InterPro" id="IPR017516">
    <property type="entry name" value="AbrB_dup"/>
</dbReference>
<feature type="transmembrane region" description="Helical" evidence="1">
    <location>
        <begin position="331"/>
        <end position="349"/>
    </location>
</feature>
<proteinExistence type="predicted"/>
<evidence type="ECO:0000256" key="1">
    <source>
        <dbReference type="SAM" id="Phobius"/>
    </source>
</evidence>
<accession>A0A160TNP3</accession>
<dbReference type="EMBL" id="CZRL01000009">
    <property type="protein sequence ID" value="CUS50047.1"/>
    <property type="molecule type" value="Genomic_DNA"/>
</dbReference>
<feature type="transmembrane region" description="Helical" evidence="1">
    <location>
        <begin position="186"/>
        <end position="209"/>
    </location>
</feature>
<feature type="transmembrane region" description="Helical" evidence="1">
    <location>
        <begin position="59"/>
        <end position="77"/>
    </location>
</feature>
<keyword evidence="1" id="KW-0472">Membrane</keyword>
<organism evidence="2">
    <name type="scientific">hydrothermal vent metagenome</name>
    <dbReference type="NCBI Taxonomy" id="652676"/>
    <lineage>
        <taxon>unclassified sequences</taxon>
        <taxon>metagenomes</taxon>
        <taxon>ecological metagenomes</taxon>
    </lineage>
</organism>
<sequence>MSSVLKETSFMKKFVYSIGLGIIGGALGNYLDIPLGWLLGAMVANMVASMQGLSLEIPNWLRTIALAALGVMLGTAFSPELLERIHRWSLTITGMICYLAVAVPWAMYYGQKVIGFDRLTAIFSSIPGGLSFMVVLGSSVGANPRSTALAHTARLATILIVLPIFINQLPDVGLSSVAMLTTTKAPINLEIMGIFFVVGLFGSIIARFIRIPSPYLLGPMILMMVLELAGLTSLRPPVEFTSVTQVVIGASIGAAFSGTKPRELAKTLILSCGLTLSLLALAVVFAYGLNQWTGIGFAVLLLAFVPGGLAEMGILALIMNIDPVFVASHHAVRVLLISLIVPVLATRWLKPKLLKR</sequence>
<dbReference type="PIRSF" id="PIRSF038991">
    <property type="entry name" value="Protein_AbrB"/>
    <property type="match status" value="1"/>
</dbReference>
<dbReference type="GO" id="GO:0016020">
    <property type="term" value="C:membrane"/>
    <property type="evidence" value="ECO:0007669"/>
    <property type="project" value="InterPro"/>
</dbReference>
<dbReference type="AlphaFoldDB" id="A0A160TNP3"/>
<feature type="transmembrane region" description="Helical" evidence="1">
    <location>
        <begin position="14"/>
        <end position="39"/>
    </location>
</feature>